<evidence type="ECO:0000313" key="4">
    <source>
        <dbReference type="Proteomes" id="UP000232149"/>
    </source>
</evidence>
<organism evidence="2 5">
    <name type="scientific">Leptospira adleri</name>
    <dbReference type="NCBI Taxonomy" id="2023186"/>
    <lineage>
        <taxon>Bacteria</taxon>
        <taxon>Pseudomonadati</taxon>
        <taxon>Spirochaetota</taxon>
        <taxon>Spirochaetia</taxon>
        <taxon>Leptospirales</taxon>
        <taxon>Leptospiraceae</taxon>
        <taxon>Leptospira</taxon>
    </lineage>
</organism>
<evidence type="ECO:0000259" key="1">
    <source>
        <dbReference type="Pfam" id="PF02350"/>
    </source>
</evidence>
<comment type="caution">
    <text evidence="2">The sequence shown here is derived from an EMBL/GenBank/DDBJ whole genome shotgun (WGS) entry which is preliminary data.</text>
</comment>
<sequence length="389" mass="43203">MKKKKVCVITGTRAEYGLLRFVMDEIAKSDLLELQLIVTGMHLSPEFGLTFREIENDGFFIHKRVEMLLSADTSTSITKSIGLGIIGFADAITDLKPDLILLLGDRFEILAAATAALISLIPIVHLHGGEITEGAFDESIRHSVTKMSHVHFVAAEVYRKRVIQLGEDPKYVFNVGGLGIDSIQKTQLLDKLELEQAMNFRFGQKNLLITYHPATLNEKTSEKHFYNLLEALEELKDTHLIFTLPNSDTGSRNIIEMIHEFVSKHPNSKAFTSLGSLKYFSCLQFIDGVVGNSSSGLIEVPHFKKGTVNIGDRQKGRLKATSVIDSAPDKNSILNSILLLYDPEFSKSLMTVSNPYGNGGASEKIVRILEALELSNLVSKKFNDIEFKC</sequence>
<dbReference type="NCBIfam" id="TIGR03568">
    <property type="entry name" value="NeuC_NnaA"/>
    <property type="match status" value="1"/>
</dbReference>
<name>A0A2M9YPE1_9LEPT</name>
<dbReference type="Pfam" id="PF02350">
    <property type="entry name" value="Epimerase_2"/>
    <property type="match status" value="1"/>
</dbReference>
<dbReference type="EMBL" id="NPDV01000007">
    <property type="protein sequence ID" value="PJZ53388.1"/>
    <property type="molecule type" value="Genomic_DNA"/>
</dbReference>
<gene>
    <name evidence="2" type="primary">neuC</name>
    <name evidence="3" type="ORF">CH376_11325</name>
    <name evidence="2" type="ORF">CH380_09315</name>
</gene>
<reference evidence="4 5" key="1">
    <citation type="submission" date="2017-07" db="EMBL/GenBank/DDBJ databases">
        <title>Leptospira spp. isolated from tropical soils.</title>
        <authorList>
            <person name="Thibeaux R."/>
            <person name="Iraola G."/>
            <person name="Ferres I."/>
            <person name="Bierque E."/>
            <person name="Girault D."/>
            <person name="Soupe-Gilbert M.-E."/>
            <person name="Picardeau M."/>
            <person name="Goarant C."/>
        </authorList>
    </citation>
    <scope>NUCLEOTIDE SEQUENCE [LARGE SCALE GENOMIC DNA]</scope>
    <source>
        <strain evidence="2 5">FH2-B-C1</strain>
        <strain evidence="3 4">FH2-B-D1</strain>
    </source>
</reference>
<dbReference type="CDD" id="cd03786">
    <property type="entry name" value="GTB_UDP-GlcNAc_2-Epimerase"/>
    <property type="match status" value="1"/>
</dbReference>
<dbReference type="PANTHER" id="PTHR43174:SF3">
    <property type="entry name" value="UDP-N-ACETYLGLUCOSAMINE 2-EPIMERASE"/>
    <property type="match status" value="1"/>
</dbReference>
<dbReference type="SUPFAM" id="SSF53756">
    <property type="entry name" value="UDP-Glycosyltransferase/glycogen phosphorylase"/>
    <property type="match status" value="1"/>
</dbReference>
<protein>
    <submittedName>
        <fullName evidence="2">UDP-N-acetylglucosamine 2-epimerase (Hydrolyzing)</fullName>
    </submittedName>
</protein>
<dbReference type="PANTHER" id="PTHR43174">
    <property type="entry name" value="UDP-N-ACETYLGLUCOSAMINE 2-EPIMERASE"/>
    <property type="match status" value="1"/>
</dbReference>
<dbReference type="InterPro" id="IPR020004">
    <property type="entry name" value="UDP-GlcNAc_Epase"/>
</dbReference>
<dbReference type="Gene3D" id="3.40.50.2000">
    <property type="entry name" value="Glycogen Phosphorylase B"/>
    <property type="match status" value="2"/>
</dbReference>
<evidence type="ECO:0000313" key="5">
    <source>
        <dbReference type="Proteomes" id="UP000232188"/>
    </source>
</evidence>
<dbReference type="InterPro" id="IPR003331">
    <property type="entry name" value="UDP_GlcNAc_Epimerase_2_dom"/>
</dbReference>
<keyword evidence="4" id="KW-1185">Reference proteome</keyword>
<dbReference type="EMBL" id="NPDU01000025">
    <property type="protein sequence ID" value="PJZ61831.1"/>
    <property type="molecule type" value="Genomic_DNA"/>
</dbReference>
<dbReference type="InterPro" id="IPR029767">
    <property type="entry name" value="WecB-like"/>
</dbReference>
<dbReference type="GO" id="GO:0004553">
    <property type="term" value="F:hydrolase activity, hydrolyzing O-glycosyl compounds"/>
    <property type="evidence" value="ECO:0007669"/>
    <property type="project" value="InterPro"/>
</dbReference>
<dbReference type="Proteomes" id="UP000232149">
    <property type="component" value="Unassembled WGS sequence"/>
</dbReference>
<evidence type="ECO:0000313" key="2">
    <source>
        <dbReference type="EMBL" id="PJZ53388.1"/>
    </source>
</evidence>
<feature type="domain" description="UDP-N-acetylglucosamine 2-epimerase" evidence="1">
    <location>
        <begin position="25"/>
        <end position="370"/>
    </location>
</feature>
<dbReference type="GO" id="GO:0006047">
    <property type="term" value="P:UDP-N-acetylglucosamine metabolic process"/>
    <property type="evidence" value="ECO:0007669"/>
    <property type="project" value="InterPro"/>
</dbReference>
<proteinExistence type="predicted"/>
<dbReference type="Proteomes" id="UP000232188">
    <property type="component" value="Unassembled WGS sequence"/>
</dbReference>
<dbReference type="RefSeq" id="WP_100785480.1">
    <property type="nucleotide sequence ID" value="NZ_NPDU01000025.1"/>
</dbReference>
<accession>A0A2M9YPE1</accession>
<evidence type="ECO:0000313" key="3">
    <source>
        <dbReference type="EMBL" id="PJZ61831.1"/>
    </source>
</evidence>
<dbReference type="AlphaFoldDB" id="A0A2M9YPE1"/>